<evidence type="ECO:0000259" key="3">
    <source>
        <dbReference type="Pfam" id="PF07589"/>
    </source>
</evidence>
<organism evidence="4 5">
    <name type="scientific">Thiocystis violascens (strain ATCC 17096 / DSM 198 / 6111)</name>
    <name type="common">Chromatium violascens</name>
    <dbReference type="NCBI Taxonomy" id="765911"/>
    <lineage>
        <taxon>Bacteria</taxon>
        <taxon>Pseudomonadati</taxon>
        <taxon>Pseudomonadota</taxon>
        <taxon>Gammaproteobacteria</taxon>
        <taxon>Chromatiales</taxon>
        <taxon>Chromatiaceae</taxon>
        <taxon>Thiocystis</taxon>
    </lineage>
</organism>
<dbReference type="NCBIfam" id="TIGR02595">
    <property type="entry name" value="PEP_CTERM"/>
    <property type="match status" value="1"/>
</dbReference>
<feature type="domain" description="Ice-binding protein C-terminal" evidence="3">
    <location>
        <begin position="170"/>
        <end position="194"/>
    </location>
</feature>
<dbReference type="OrthoDB" id="257950at2"/>
<keyword evidence="1" id="KW-0472">Membrane</keyword>
<gene>
    <name evidence="4" type="ordered locus">Thivi_2625</name>
</gene>
<keyword evidence="2" id="KW-0732">Signal</keyword>
<feature type="chain" id="PRO_5003682908" evidence="2">
    <location>
        <begin position="22"/>
        <end position="195"/>
    </location>
</feature>
<dbReference type="Proteomes" id="UP000006062">
    <property type="component" value="Chromosome"/>
</dbReference>
<dbReference type="STRING" id="765911.Thivi_2625"/>
<proteinExistence type="predicted"/>
<keyword evidence="5" id="KW-1185">Reference proteome</keyword>
<dbReference type="EMBL" id="CP003154">
    <property type="protein sequence ID" value="AFL74558.1"/>
    <property type="molecule type" value="Genomic_DNA"/>
</dbReference>
<dbReference type="HOGENOM" id="CLU_1406748_0_0_6"/>
<dbReference type="RefSeq" id="WP_014779000.1">
    <property type="nucleotide sequence ID" value="NC_018012.1"/>
</dbReference>
<dbReference type="eggNOG" id="ENOG5033A00">
    <property type="taxonomic scope" value="Bacteria"/>
</dbReference>
<dbReference type="Pfam" id="PF07589">
    <property type="entry name" value="PEP-CTERM"/>
    <property type="match status" value="1"/>
</dbReference>
<feature type="signal peptide" evidence="2">
    <location>
        <begin position="1"/>
        <end position="21"/>
    </location>
</feature>
<dbReference type="KEGG" id="tvi:Thivi_2625"/>
<keyword evidence="1" id="KW-1133">Transmembrane helix</keyword>
<evidence type="ECO:0000313" key="4">
    <source>
        <dbReference type="EMBL" id="AFL74558.1"/>
    </source>
</evidence>
<name>I3YC40_THIV6</name>
<sequence length="195" mass="20704">MKKIILPLALVLAALCQTVGASPVTVNIDFEALATNGSDSPTVGASHAEQGFLVTNDEFATDGLTSPFYLGGSTYIYSDTPNSTISLINTQGFAFSMQSIDLAELMDFDVSVTFIGTKADTSTVQQTFTLDGQSGFETFAFNSDFDRLASLSWGQTADFHAFDNINLEVTVPAPATILLLGSGLLGFFSLRGKRA</sequence>
<feature type="transmembrane region" description="Helical" evidence="1">
    <location>
        <begin position="171"/>
        <end position="190"/>
    </location>
</feature>
<reference evidence="4 5" key="1">
    <citation type="submission" date="2012-06" db="EMBL/GenBank/DDBJ databases">
        <title>Complete sequence of Thiocystis violascens DSM 198.</title>
        <authorList>
            <consortium name="US DOE Joint Genome Institute"/>
            <person name="Lucas S."/>
            <person name="Han J."/>
            <person name="Lapidus A."/>
            <person name="Cheng J.-F."/>
            <person name="Goodwin L."/>
            <person name="Pitluck S."/>
            <person name="Peters L."/>
            <person name="Ovchinnikova G."/>
            <person name="Teshima H."/>
            <person name="Detter J.C."/>
            <person name="Han C."/>
            <person name="Tapia R."/>
            <person name="Land M."/>
            <person name="Hauser L."/>
            <person name="Kyrpides N."/>
            <person name="Ivanova N."/>
            <person name="Pagani I."/>
            <person name="Vogl K."/>
            <person name="Liu Z."/>
            <person name="Frigaard N.-U."/>
            <person name="Bryant D."/>
            <person name="Woyke T."/>
        </authorList>
    </citation>
    <scope>NUCLEOTIDE SEQUENCE [LARGE SCALE GENOMIC DNA]</scope>
    <source>
        <strain evidence="5">ATCC 17096 / DSM 198 / 6111</strain>
    </source>
</reference>
<evidence type="ECO:0000256" key="2">
    <source>
        <dbReference type="SAM" id="SignalP"/>
    </source>
</evidence>
<evidence type="ECO:0000313" key="5">
    <source>
        <dbReference type="Proteomes" id="UP000006062"/>
    </source>
</evidence>
<accession>I3YC40</accession>
<protein>
    <submittedName>
        <fullName evidence="4">PEP-CTERM putative exosortase interaction domain-containing protein</fullName>
    </submittedName>
</protein>
<keyword evidence="1" id="KW-0812">Transmembrane</keyword>
<evidence type="ECO:0000256" key="1">
    <source>
        <dbReference type="SAM" id="Phobius"/>
    </source>
</evidence>
<dbReference type="InterPro" id="IPR013424">
    <property type="entry name" value="Ice-binding_C"/>
</dbReference>
<dbReference type="AlphaFoldDB" id="I3YC40"/>